<keyword evidence="4 10" id="KW-0812">Transmembrane</keyword>
<evidence type="ECO:0000256" key="3">
    <source>
        <dbReference type="ARBA" id="ARBA00017662"/>
    </source>
</evidence>
<feature type="transmembrane region" description="Helical" evidence="10">
    <location>
        <begin position="56"/>
        <end position="74"/>
    </location>
</feature>
<evidence type="ECO:0000256" key="7">
    <source>
        <dbReference type="ARBA" id="ARBA00022989"/>
    </source>
</evidence>
<dbReference type="SUPFAM" id="SSF103464">
    <property type="entry name" value="Oligosaccharyltransferase subunit ost4p"/>
    <property type="match status" value="1"/>
</dbReference>
<dbReference type="GO" id="GO:0008250">
    <property type="term" value="C:oligosaccharyltransferase complex"/>
    <property type="evidence" value="ECO:0007669"/>
    <property type="project" value="TreeGrafter"/>
</dbReference>
<feature type="compositionally biased region" description="Polar residues" evidence="9">
    <location>
        <begin position="1"/>
        <end position="20"/>
    </location>
</feature>
<evidence type="ECO:0000313" key="12">
    <source>
        <dbReference type="Proteomes" id="UP001222932"/>
    </source>
</evidence>
<accession>A0AAD3TU26</accession>
<evidence type="ECO:0000256" key="2">
    <source>
        <dbReference type="ARBA" id="ARBA00007685"/>
    </source>
</evidence>
<comment type="similarity">
    <text evidence="2">Belongs to the OST4 family.</text>
</comment>
<dbReference type="InterPro" id="IPR018943">
    <property type="entry name" value="Oligosaccaryltransferase"/>
</dbReference>
<reference evidence="11" key="1">
    <citation type="journal article" date="2023" name="BMC Genomics">
        <title>Chromosome-level genome assemblies of Cutaneotrichosporon spp. (Trichosporonales, Basidiomycota) reveal imbalanced evolution between nucleotide sequences and chromosome synteny.</title>
        <authorList>
            <person name="Kobayashi Y."/>
            <person name="Kayamori A."/>
            <person name="Aoki K."/>
            <person name="Shiwa Y."/>
            <person name="Matsutani M."/>
            <person name="Fujita N."/>
            <person name="Sugita T."/>
            <person name="Iwasaki W."/>
            <person name="Tanaka N."/>
            <person name="Takashima M."/>
        </authorList>
    </citation>
    <scope>NUCLEOTIDE SEQUENCE</scope>
    <source>
        <strain evidence="11">HIS016</strain>
    </source>
</reference>
<comment type="caution">
    <text evidence="11">The sequence shown here is derived from an EMBL/GenBank/DDBJ whole genome shotgun (WGS) entry which is preliminary data.</text>
</comment>
<dbReference type="InterPro" id="IPR036330">
    <property type="entry name" value="Ost4p_sf"/>
</dbReference>
<dbReference type="Proteomes" id="UP001222932">
    <property type="component" value="Unassembled WGS sequence"/>
</dbReference>
<keyword evidence="6" id="KW-0735">Signal-anchor</keyword>
<sequence>MTSDVSRVSRMLSSTPSCRTQRYRCRSPQGALSKRHRFLTLPIPDIMISDGTLTNLSNGLGVAAMVLILAYHFVSVNGQRIKERQ</sequence>
<evidence type="ECO:0000256" key="10">
    <source>
        <dbReference type="SAM" id="Phobius"/>
    </source>
</evidence>
<dbReference type="InterPro" id="IPR051307">
    <property type="entry name" value="OST4"/>
</dbReference>
<evidence type="ECO:0000256" key="5">
    <source>
        <dbReference type="ARBA" id="ARBA00022824"/>
    </source>
</evidence>
<reference evidence="11" key="2">
    <citation type="submission" date="2023-06" db="EMBL/GenBank/DDBJ databases">
        <authorList>
            <person name="Kobayashi Y."/>
            <person name="Kayamori A."/>
            <person name="Aoki K."/>
            <person name="Shiwa Y."/>
            <person name="Fujita N."/>
            <person name="Sugita T."/>
            <person name="Iwasaki W."/>
            <person name="Tanaka N."/>
            <person name="Takashima M."/>
        </authorList>
    </citation>
    <scope>NUCLEOTIDE SEQUENCE</scope>
    <source>
        <strain evidence="11">HIS016</strain>
    </source>
</reference>
<keyword evidence="5" id="KW-0256">Endoplasmic reticulum</keyword>
<keyword evidence="7 10" id="KW-1133">Transmembrane helix</keyword>
<dbReference type="Pfam" id="PF10215">
    <property type="entry name" value="Ost4"/>
    <property type="match status" value="1"/>
</dbReference>
<dbReference type="PANTHER" id="PTHR48164">
    <property type="entry name" value="DOLICHYL-DIPHOSPHOOLIGOSACCHARIDE--PROTEIN GLYCOSYLTRANSFERASE SUBUNIT 4"/>
    <property type="match status" value="1"/>
</dbReference>
<organism evidence="11 12">
    <name type="scientific">Cutaneotrichosporon spelunceum</name>
    <dbReference type="NCBI Taxonomy" id="1672016"/>
    <lineage>
        <taxon>Eukaryota</taxon>
        <taxon>Fungi</taxon>
        <taxon>Dikarya</taxon>
        <taxon>Basidiomycota</taxon>
        <taxon>Agaricomycotina</taxon>
        <taxon>Tremellomycetes</taxon>
        <taxon>Trichosporonales</taxon>
        <taxon>Trichosporonaceae</taxon>
        <taxon>Cutaneotrichosporon</taxon>
    </lineage>
</organism>
<evidence type="ECO:0000256" key="8">
    <source>
        <dbReference type="ARBA" id="ARBA00023136"/>
    </source>
</evidence>
<gene>
    <name evidence="11" type="ORF">CspeluHIS016_0303940</name>
</gene>
<evidence type="ECO:0000256" key="1">
    <source>
        <dbReference type="ARBA" id="ARBA00004643"/>
    </source>
</evidence>
<keyword evidence="8 10" id="KW-0472">Membrane</keyword>
<dbReference type="PANTHER" id="PTHR48164:SF1">
    <property type="entry name" value="DOLICHYL-DIPHOSPHOOLIGOSACCHARIDE--PROTEIN GLYCOSYLTRANSFERASE SUBUNIT 4"/>
    <property type="match status" value="1"/>
</dbReference>
<evidence type="ECO:0000313" key="11">
    <source>
        <dbReference type="EMBL" id="GMK56554.1"/>
    </source>
</evidence>
<comment type="subcellular location">
    <subcellularLocation>
        <location evidence="1">Endoplasmic reticulum membrane</location>
        <topology evidence="1">Single-pass type III membrane protein</topology>
    </subcellularLocation>
</comment>
<keyword evidence="12" id="KW-1185">Reference proteome</keyword>
<dbReference type="AlphaFoldDB" id="A0AAD3TU26"/>
<evidence type="ECO:0000256" key="9">
    <source>
        <dbReference type="SAM" id="MobiDB-lite"/>
    </source>
</evidence>
<feature type="region of interest" description="Disordered" evidence="9">
    <location>
        <begin position="1"/>
        <end position="26"/>
    </location>
</feature>
<dbReference type="GO" id="GO:0018279">
    <property type="term" value="P:protein N-linked glycosylation via asparagine"/>
    <property type="evidence" value="ECO:0007669"/>
    <property type="project" value="TreeGrafter"/>
</dbReference>
<evidence type="ECO:0000256" key="6">
    <source>
        <dbReference type="ARBA" id="ARBA00022968"/>
    </source>
</evidence>
<protein>
    <recommendedName>
        <fullName evidence="3">Dolichyl-diphosphooligosaccharide--protein glycosyltransferase subunit 4</fullName>
    </recommendedName>
</protein>
<proteinExistence type="inferred from homology"/>
<evidence type="ECO:0000256" key="4">
    <source>
        <dbReference type="ARBA" id="ARBA00022692"/>
    </source>
</evidence>
<name>A0AAD3TU26_9TREE</name>
<dbReference type="EMBL" id="BTCM01000003">
    <property type="protein sequence ID" value="GMK56554.1"/>
    <property type="molecule type" value="Genomic_DNA"/>
</dbReference>